<dbReference type="GO" id="GO:0004519">
    <property type="term" value="F:endonuclease activity"/>
    <property type="evidence" value="ECO:0007669"/>
    <property type="project" value="UniProtKB-KW"/>
</dbReference>
<evidence type="ECO:0000313" key="3">
    <source>
        <dbReference type="Proteomes" id="UP000199503"/>
    </source>
</evidence>
<dbReference type="EMBL" id="FOFV01000018">
    <property type="protein sequence ID" value="SES21111.1"/>
    <property type="molecule type" value="Genomic_DNA"/>
</dbReference>
<keyword evidence="2" id="KW-0540">Nuclease</keyword>
<dbReference type="RefSeq" id="WP_218159845.1">
    <property type="nucleotide sequence ID" value="NZ_FOFV01000018.1"/>
</dbReference>
<accession>A0A1H9VHU8</accession>
<evidence type="ECO:0000313" key="2">
    <source>
        <dbReference type="EMBL" id="SES21111.1"/>
    </source>
</evidence>
<organism evidence="2 3">
    <name type="scientific">Lentzea albida</name>
    <dbReference type="NCBI Taxonomy" id="65499"/>
    <lineage>
        <taxon>Bacteria</taxon>
        <taxon>Bacillati</taxon>
        <taxon>Actinomycetota</taxon>
        <taxon>Actinomycetes</taxon>
        <taxon>Pseudonocardiales</taxon>
        <taxon>Pseudonocardiaceae</taxon>
        <taxon>Lentzea</taxon>
    </lineage>
</organism>
<gene>
    <name evidence="2" type="ORF">SAMN04488000_118126</name>
</gene>
<keyword evidence="3" id="KW-1185">Reference proteome</keyword>
<dbReference type="Pfam" id="PF01844">
    <property type="entry name" value="HNH"/>
    <property type="match status" value="1"/>
</dbReference>
<dbReference type="Proteomes" id="UP000199503">
    <property type="component" value="Unassembled WGS sequence"/>
</dbReference>
<keyword evidence="2" id="KW-0378">Hydrolase</keyword>
<dbReference type="InterPro" id="IPR002711">
    <property type="entry name" value="HNH"/>
</dbReference>
<keyword evidence="2" id="KW-0255">Endonuclease</keyword>
<proteinExistence type="predicted"/>
<dbReference type="GO" id="GO:0008270">
    <property type="term" value="F:zinc ion binding"/>
    <property type="evidence" value="ECO:0007669"/>
    <property type="project" value="InterPro"/>
</dbReference>
<name>A0A1H9VHU8_9PSEU</name>
<reference evidence="3" key="1">
    <citation type="submission" date="2016-10" db="EMBL/GenBank/DDBJ databases">
        <authorList>
            <person name="Varghese N."/>
            <person name="Submissions S."/>
        </authorList>
    </citation>
    <scope>NUCLEOTIDE SEQUENCE [LARGE SCALE GENOMIC DNA]</scope>
    <source>
        <strain evidence="3">DSM 44437</strain>
    </source>
</reference>
<dbReference type="Gene3D" id="1.10.30.50">
    <property type="match status" value="1"/>
</dbReference>
<dbReference type="STRING" id="65499.SAMN04488000_118126"/>
<protein>
    <submittedName>
        <fullName evidence="2">HNH endonuclease</fullName>
    </submittedName>
</protein>
<feature type="domain" description="HNH" evidence="1">
    <location>
        <begin position="67"/>
        <end position="103"/>
    </location>
</feature>
<dbReference type="AlphaFoldDB" id="A0A1H9VHU8"/>
<sequence length="120" mass="13412">MSCDVTLTVPCMDCGLPAISVRCKTCCARLRSGRPWERLKHTVFAEESHCWICGTWVNQDLPQEHAKSRTVDHVQALRDGGPPLDRNNCRLAHRGCNTARTNQARGNRTHTTLSVDISTI</sequence>
<dbReference type="GO" id="GO:0003676">
    <property type="term" value="F:nucleic acid binding"/>
    <property type="evidence" value="ECO:0007669"/>
    <property type="project" value="InterPro"/>
</dbReference>
<evidence type="ECO:0000259" key="1">
    <source>
        <dbReference type="Pfam" id="PF01844"/>
    </source>
</evidence>